<evidence type="ECO:0000256" key="2">
    <source>
        <dbReference type="ARBA" id="ARBA00009843"/>
    </source>
</evidence>
<reference evidence="10 11" key="1">
    <citation type="submission" date="2024-02" db="EMBL/GenBank/DDBJ databases">
        <title>Genome analysis and characterization of Microbaculum marinisediminis sp. nov., isolated from marine sediment.</title>
        <authorList>
            <person name="Du Z.-J."/>
            <person name="Ye Y.-Q."/>
            <person name="Zhang Z.-R."/>
            <person name="Yuan S.-M."/>
            <person name="Zhang X.-Y."/>
        </authorList>
    </citation>
    <scope>NUCLEOTIDE SEQUENCE [LARGE SCALE GENOMIC DNA]</scope>
    <source>
        <strain evidence="10 11">SDUM1044001</strain>
    </source>
</reference>
<evidence type="ECO:0000256" key="4">
    <source>
        <dbReference type="ARBA" id="ARBA00022475"/>
    </source>
</evidence>
<evidence type="ECO:0000256" key="8">
    <source>
        <dbReference type="SAM" id="Phobius"/>
    </source>
</evidence>
<dbReference type="Pfam" id="PF03600">
    <property type="entry name" value="CitMHS"/>
    <property type="match status" value="1"/>
</dbReference>
<comment type="caution">
    <text evidence="10">The sequence shown here is derived from an EMBL/GenBank/DDBJ whole genome shotgun (WGS) entry which is preliminary data.</text>
</comment>
<feature type="transmembrane region" description="Helical" evidence="8">
    <location>
        <begin position="279"/>
        <end position="297"/>
    </location>
</feature>
<evidence type="ECO:0000256" key="3">
    <source>
        <dbReference type="ARBA" id="ARBA00022448"/>
    </source>
</evidence>
<dbReference type="PANTHER" id="PTHR43302">
    <property type="entry name" value="TRANSPORTER ARSB-RELATED"/>
    <property type="match status" value="1"/>
</dbReference>
<sequence>MIFSVSLAVSCAIFFLIAIRQWLPETVRIWHIMTAGAAVLLVAGEISPLSAASAVDWNVIAYLFGVFSIGSALYDAGISHAIGNRITNTDRPELSFLIFILATAVCAAVLTNDAAAVIGTPIALMLARALKWSPTVLLVTLCATVTVGSMVSPVGNPQNILIATSGDIGNPIGTFVWWLAVPTLASLAFVYAWMSRLVNRSAPAAGSIPNELPPPSSDPRTWPTYLATVLLVVLIGADSALQASGSAHIVPFGAASLVACAPVFLFSNRRFRIFREVDWATLVFFVSMFVVTGSLLASGSLQALLGSLQERLDEPTITAVLSFWASQLFSNVPVVDIYLKLLQGGEAANLMMLAGISTLAGNLFIISAASNVIVVQQAEKFGQVPFNFWQFTLLVLPVTAVSVALTYGWIVWLAAMR</sequence>
<feature type="transmembrane region" description="Helical" evidence="8">
    <location>
        <begin position="59"/>
        <end position="82"/>
    </location>
</feature>
<evidence type="ECO:0000256" key="7">
    <source>
        <dbReference type="ARBA" id="ARBA00023136"/>
    </source>
</evidence>
<dbReference type="GO" id="GO:0005886">
    <property type="term" value="C:plasma membrane"/>
    <property type="evidence" value="ECO:0007669"/>
    <property type="project" value="UniProtKB-SubCell"/>
</dbReference>
<evidence type="ECO:0000256" key="1">
    <source>
        <dbReference type="ARBA" id="ARBA00004651"/>
    </source>
</evidence>
<dbReference type="AlphaFoldDB" id="A0AAW9RGE9"/>
<feature type="transmembrane region" description="Helical" evidence="8">
    <location>
        <begin position="30"/>
        <end position="47"/>
    </location>
</feature>
<organism evidence="10 11">
    <name type="scientific">Microbaculum marinum</name>
    <dbReference type="NCBI Taxonomy" id="1764581"/>
    <lineage>
        <taxon>Bacteria</taxon>
        <taxon>Pseudomonadati</taxon>
        <taxon>Pseudomonadota</taxon>
        <taxon>Alphaproteobacteria</taxon>
        <taxon>Hyphomicrobiales</taxon>
        <taxon>Tepidamorphaceae</taxon>
        <taxon>Microbaculum</taxon>
    </lineage>
</organism>
<feature type="transmembrane region" description="Helical" evidence="8">
    <location>
        <begin position="247"/>
        <end position="267"/>
    </location>
</feature>
<protein>
    <submittedName>
        <fullName evidence="10">SLC13 family permease</fullName>
    </submittedName>
</protein>
<feature type="transmembrane region" description="Helical" evidence="8">
    <location>
        <begin position="222"/>
        <end position="241"/>
    </location>
</feature>
<feature type="transmembrane region" description="Helical" evidence="8">
    <location>
        <begin position="175"/>
        <end position="194"/>
    </location>
</feature>
<dbReference type="RefSeq" id="WP_340328662.1">
    <property type="nucleotide sequence ID" value="NZ_JAZHOF010000002.1"/>
</dbReference>
<dbReference type="GO" id="GO:0015105">
    <property type="term" value="F:arsenite transmembrane transporter activity"/>
    <property type="evidence" value="ECO:0007669"/>
    <property type="project" value="InterPro"/>
</dbReference>
<keyword evidence="5 8" id="KW-0812">Transmembrane</keyword>
<comment type="subcellular location">
    <subcellularLocation>
        <location evidence="1">Cell membrane</location>
        <topology evidence="1">Multi-pass membrane protein</topology>
    </subcellularLocation>
</comment>
<feature type="transmembrane region" description="Helical" evidence="8">
    <location>
        <begin position="394"/>
        <end position="415"/>
    </location>
</feature>
<keyword evidence="3" id="KW-0813">Transport</keyword>
<name>A0AAW9RGE9_9HYPH</name>
<feature type="transmembrane region" description="Helical" evidence="8">
    <location>
        <begin position="351"/>
        <end position="374"/>
    </location>
</feature>
<keyword evidence="6 8" id="KW-1133">Transmembrane helix</keyword>
<accession>A0AAW9RGE9</accession>
<evidence type="ECO:0000259" key="9">
    <source>
        <dbReference type="Pfam" id="PF03600"/>
    </source>
</evidence>
<dbReference type="Proteomes" id="UP001378188">
    <property type="component" value="Unassembled WGS sequence"/>
</dbReference>
<evidence type="ECO:0000256" key="5">
    <source>
        <dbReference type="ARBA" id="ARBA00022692"/>
    </source>
</evidence>
<evidence type="ECO:0000313" key="10">
    <source>
        <dbReference type="EMBL" id="MEJ8570970.1"/>
    </source>
</evidence>
<keyword evidence="4" id="KW-1003">Cell membrane</keyword>
<feature type="transmembrane region" description="Helical" evidence="8">
    <location>
        <begin position="136"/>
        <end position="155"/>
    </location>
</feature>
<feature type="transmembrane region" description="Helical" evidence="8">
    <location>
        <begin position="94"/>
        <end position="124"/>
    </location>
</feature>
<dbReference type="PANTHER" id="PTHR43302:SF5">
    <property type="entry name" value="TRANSPORTER ARSB-RELATED"/>
    <property type="match status" value="1"/>
</dbReference>
<feature type="transmembrane region" description="Helical" evidence="8">
    <location>
        <begin position="317"/>
        <end position="339"/>
    </location>
</feature>
<gene>
    <name evidence="10" type="ORF">V3328_05775</name>
</gene>
<dbReference type="PRINTS" id="PR00758">
    <property type="entry name" value="ARSENICPUMP"/>
</dbReference>
<proteinExistence type="inferred from homology"/>
<comment type="similarity">
    <text evidence="2">Belongs to the CitM (TC 2.A.11) transporter family.</text>
</comment>
<dbReference type="EMBL" id="JAZHOF010000002">
    <property type="protein sequence ID" value="MEJ8570970.1"/>
    <property type="molecule type" value="Genomic_DNA"/>
</dbReference>
<evidence type="ECO:0000313" key="11">
    <source>
        <dbReference type="Proteomes" id="UP001378188"/>
    </source>
</evidence>
<feature type="domain" description="Citrate transporter-like" evidence="9">
    <location>
        <begin position="21"/>
        <end position="340"/>
    </location>
</feature>
<dbReference type="InterPro" id="IPR000802">
    <property type="entry name" value="Arsenical_pump_ArsB"/>
</dbReference>
<keyword evidence="7 8" id="KW-0472">Membrane</keyword>
<evidence type="ECO:0000256" key="6">
    <source>
        <dbReference type="ARBA" id="ARBA00022989"/>
    </source>
</evidence>
<keyword evidence="11" id="KW-1185">Reference proteome</keyword>
<dbReference type="InterPro" id="IPR004680">
    <property type="entry name" value="Cit_transptr-like_dom"/>
</dbReference>